<evidence type="ECO:0000313" key="2">
    <source>
        <dbReference type="EMBL" id="MQT12735.1"/>
    </source>
</evidence>
<reference evidence="2 3" key="1">
    <citation type="submission" date="2019-09" db="EMBL/GenBank/DDBJ databases">
        <title>Segnochrobactrum spirostomi gen. nov., sp. nov., isolated from the ciliate Spirostomum cf. yagiui and description of a novel family, Segnochrobactraceae fam. nov. within the order Rhizobiales of the class Alphaproteobacteria.</title>
        <authorList>
            <person name="Akter S."/>
            <person name="Shazib S.U.A."/>
            <person name="Shin M.K."/>
        </authorList>
    </citation>
    <scope>NUCLEOTIDE SEQUENCE [LARGE SCALE GENOMIC DNA]</scope>
    <source>
        <strain evidence="2 3">Sp-1</strain>
    </source>
</reference>
<dbReference type="Pfam" id="PF10135">
    <property type="entry name" value="Rod-binding"/>
    <property type="match status" value="1"/>
</dbReference>
<protein>
    <recommendedName>
        <fullName evidence="1">Flagellar protein FlgJ N-terminal domain-containing protein</fullName>
    </recommendedName>
</protein>
<feature type="domain" description="Flagellar protein FlgJ N-terminal" evidence="1">
    <location>
        <begin position="106"/>
        <end position="147"/>
    </location>
</feature>
<dbReference type="AlphaFoldDB" id="A0A6A7Y1Z1"/>
<dbReference type="Proteomes" id="UP000332515">
    <property type="component" value="Unassembled WGS sequence"/>
</dbReference>
<accession>A0A6A7Y1Z1</accession>
<keyword evidence="3" id="KW-1185">Reference proteome</keyword>
<evidence type="ECO:0000313" key="3">
    <source>
        <dbReference type="Proteomes" id="UP000332515"/>
    </source>
</evidence>
<dbReference type="EMBL" id="VWNA01000001">
    <property type="protein sequence ID" value="MQT12735.1"/>
    <property type="molecule type" value="Genomic_DNA"/>
</dbReference>
<dbReference type="RefSeq" id="WP_153479968.1">
    <property type="nucleotide sequence ID" value="NZ_VWNA01000001.1"/>
</dbReference>
<comment type="caution">
    <text evidence="2">The sequence shown here is derived from an EMBL/GenBank/DDBJ whole genome shotgun (WGS) entry which is preliminary data.</text>
</comment>
<evidence type="ECO:0000259" key="1">
    <source>
        <dbReference type="Pfam" id="PF10135"/>
    </source>
</evidence>
<name>A0A6A7Y1Z1_9HYPH</name>
<gene>
    <name evidence="2" type="ORF">F0357_08745</name>
</gene>
<dbReference type="InterPro" id="IPR019301">
    <property type="entry name" value="Flagellar_prot_FlgJ_N"/>
</dbReference>
<sequence length="189" mass="19591">MAIRPPSDIVLDVARAIDPLRYQQAVGRLARMSGPSGAAGFDQVFNQTGSGLDSLLGKDVSSTLAGGNSLARFSQRIPDAEQTKLDTFRKFEAASLSTFVQEMLPQKADAVFGEGTAGDVWKSMLAEQIANQMAAGGGIGIAAQLAKSNAGDHNAVAVRHSALGPLAPNLALPQLESISTNSSKPTEGV</sequence>
<organism evidence="2 3">
    <name type="scientific">Segnochrobactrum spirostomi</name>
    <dbReference type="NCBI Taxonomy" id="2608987"/>
    <lineage>
        <taxon>Bacteria</taxon>
        <taxon>Pseudomonadati</taxon>
        <taxon>Pseudomonadota</taxon>
        <taxon>Alphaproteobacteria</taxon>
        <taxon>Hyphomicrobiales</taxon>
        <taxon>Segnochrobactraceae</taxon>
        <taxon>Segnochrobactrum</taxon>
    </lineage>
</organism>
<proteinExistence type="predicted"/>